<dbReference type="RefSeq" id="WP_188786364.1">
    <property type="nucleotide sequence ID" value="NZ_BMOC01000004.1"/>
</dbReference>
<keyword evidence="2" id="KW-1185">Reference proteome</keyword>
<reference evidence="1" key="1">
    <citation type="journal article" date="2014" name="Int. J. Syst. Evol. Microbiol.">
        <title>Complete genome sequence of Corynebacterium casei LMG S-19264T (=DSM 44701T), isolated from a smear-ripened cheese.</title>
        <authorList>
            <consortium name="US DOE Joint Genome Institute (JGI-PGF)"/>
            <person name="Walter F."/>
            <person name="Albersmeier A."/>
            <person name="Kalinowski J."/>
            <person name="Ruckert C."/>
        </authorList>
    </citation>
    <scope>NUCLEOTIDE SEQUENCE</scope>
    <source>
        <strain evidence="1">JCM 14359</strain>
    </source>
</reference>
<dbReference type="EMBL" id="BMOC01000004">
    <property type="protein sequence ID" value="GGJ02770.1"/>
    <property type="molecule type" value="Genomic_DNA"/>
</dbReference>
<sequence>MVIPTTSVWEEITDGFTPESVMEYEKATVYGDSEQERVLHQGPIRMLPNGWIALPTGRLLSPEAVHHIDP</sequence>
<organism evidence="1 2">
    <name type="scientific">Halobellus salinus</name>
    <dbReference type="NCBI Taxonomy" id="931585"/>
    <lineage>
        <taxon>Archaea</taxon>
        <taxon>Methanobacteriati</taxon>
        <taxon>Methanobacteriota</taxon>
        <taxon>Stenosarchaea group</taxon>
        <taxon>Halobacteria</taxon>
        <taxon>Halobacteriales</taxon>
        <taxon>Haloferacaceae</taxon>
        <taxon>Halobellus</taxon>
    </lineage>
</organism>
<dbReference type="Proteomes" id="UP000653099">
    <property type="component" value="Unassembled WGS sequence"/>
</dbReference>
<evidence type="ECO:0000313" key="1">
    <source>
        <dbReference type="EMBL" id="GGJ02770.1"/>
    </source>
</evidence>
<accession>A0A830ERG0</accession>
<reference evidence="1" key="2">
    <citation type="submission" date="2020-09" db="EMBL/GenBank/DDBJ databases">
        <authorList>
            <person name="Sun Q."/>
            <person name="Ohkuma M."/>
        </authorList>
    </citation>
    <scope>NUCLEOTIDE SEQUENCE</scope>
    <source>
        <strain evidence="1">JCM 14359</strain>
    </source>
</reference>
<dbReference type="AlphaFoldDB" id="A0A830ERG0"/>
<evidence type="ECO:0000313" key="2">
    <source>
        <dbReference type="Proteomes" id="UP000653099"/>
    </source>
</evidence>
<name>A0A830ERG0_9EURY</name>
<protein>
    <submittedName>
        <fullName evidence="1">Uncharacterized protein</fullName>
    </submittedName>
</protein>
<gene>
    <name evidence="1" type="ORF">GCM10008995_10710</name>
</gene>
<comment type="caution">
    <text evidence="1">The sequence shown here is derived from an EMBL/GenBank/DDBJ whole genome shotgun (WGS) entry which is preliminary data.</text>
</comment>
<proteinExistence type="predicted"/>
<dbReference type="InterPro" id="IPR058967">
    <property type="entry name" value="Hfq-like"/>
</dbReference>
<dbReference type="OrthoDB" id="204633at2157"/>
<dbReference type="Pfam" id="PF26264">
    <property type="entry name" value="Halo_Hfq_like"/>
    <property type="match status" value="1"/>
</dbReference>